<dbReference type="Proteomes" id="UP000681075">
    <property type="component" value="Unassembled WGS sequence"/>
</dbReference>
<gene>
    <name evidence="1" type="ORF">TMPK1_30580</name>
</gene>
<keyword evidence="2" id="KW-1185">Reference proteome</keyword>
<evidence type="ECO:0000313" key="2">
    <source>
        <dbReference type="Proteomes" id="UP000681075"/>
    </source>
</evidence>
<comment type="caution">
    <text evidence="1">The sequence shown here is derived from an EMBL/GenBank/DDBJ whole genome shotgun (WGS) entry which is preliminary data.</text>
</comment>
<dbReference type="RefSeq" id="WP_420244036.1">
    <property type="nucleotide sequence ID" value="NZ_BOPV01000001.1"/>
</dbReference>
<name>A0A8S8XFS5_9PROT</name>
<evidence type="ECO:0000313" key="1">
    <source>
        <dbReference type="EMBL" id="GIL40821.1"/>
    </source>
</evidence>
<organism evidence="1 2">
    <name type="scientific">Roseiterribacter gracilis</name>
    <dbReference type="NCBI Taxonomy" id="2812848"/>
    <lineage>
        <taxon>Bacteria</taxon>
        <taxon>Pseudomonadati</taxon>
        <taxon>Pseudomonadota</taxon>
        <taxon>Alphaproteobacteria</taxon>
        <taxon>Rhodospirillales</taxon>
        <taxon>Roseiterribacteraceae</taxon>
        <taxon>Roseiterribacter</taxon>
    </lineage>
</organism>
<sequence length="85" mass="9717">MATTEETELSSLRPTAPQRRWLTVLSENLLGLARDGDVSLATMRACERRGWCEFREGRFPTEHAGKQWFLTDAGRAVLARTKPRR</sequence>
<dbReference type="EMBL" id="BOPV01000001">
    <property type="protein sequence ID" value="GIL40821.1"/>
    <property type="molecule type" value="Genomic_DNA"/>
</dbReference>
<reference evidence="1" key="1">
    <citation type="submission" date="2021-02" db="EMBL/GenBank/DDBJ databases">
        <title>Genome sequence of Rhodospirillales sp. strain TMPK1 isolated from soil.</title>
        <authorList>
            <person name="Nakai R."/>
            <person name="Kusada H."/>
            <person name="Tamaki H."/>
        </authorList>
    </citation>
    <scope>NUCLEOTIDE SEQUENCE</scope>
    <source>
        <strain evidence="1">TMPK1</strain>
    </source>
</reference>
<accession>A0A8S8XFS5</accession>
<protein>
    <submittedName>
        <fullName evidence="1">Uncharacterized protein</fullName>
    </submittedName>
</protein>
<proteinExistence type="predicted"/>
<dbReference type="AlphaFoldDB" id="A0A8S8XFS5"/>